<reference evidence="3 4" key="1">
    <citation type="submission" date="2006-03" db="EMBL/GenBank/DDBJ databases">
        <title>Complete sequence of Shewanella denitrificans OS217.</title>
        <authorList>
            <consortium name="US DOE Joint Genome Institute"/>
            <person name="Copeland A."/>
            <person name="Lucas S."/>
            <person name="Lapidus A."/>
            <person name="Barry K."/>
            <person name="Detter J.C."/>
            <person name="Glavina del Rio T."/>
            <person name="Hammon N."/>
            <person name="Israni S."/>
            <person name="Dalin E."/>
            <person name="Tice H."/>
            <person name="Pitluck S."/>
            <person name="Brettin T."/>
            <person name="Bruce D."/>
            <person name="Han C."/>
            <person name="Tapia R."/>
            <person name="Gilna P."/>
            <person name="Kiss H."/>
            <person name="Schmutz J."/>
            <person name="Larimer F."/>
            <person name="Land M."/>
            <person name="Hauser L."/>
            <person name="Kyrpides N."/>
            <person name="Lykidis A."/>
            <person name="Richardson P."/>
        </authorList>
    </citation>
    <scope>NUCLEOTIDE SEQUENCE [LARGE SCALE GENOMIC DNA]</scope>
    <source>
        <strain evidence="4">OS217 / ATCC BAA-1090 / DSM 15013</strain>
    </source>
</reference>
<organism evidence="3 4">
    <name type="scientific">Shewanella denitrificans (strain OS217 / ATCC BAA-1090 / DSM 15013)</name>
    <dbReference type="NCBI Taxonomy" id="318161"/>
    <lineage>
        <taxon>Bacteria</taxon>
        <taxon>Pseudomonadati</taxon>
        <taxon>Pseudomonadota</taxon>
        <taxon>Gammaproteobacteria</taxon>
        <taxon>Alteromonadales</taxon>
        <taxon>Shewanellaceae</taxon>
        <taxon>Shewanella</taxon>
    </lineage>
</organism>
<evidence type="ECO:0000256" key="1">
    <source>
        <dbReference type="SAM" id="Coils"/>
    </source>
</evidence>
<gene>
    <name evidence="3" type="ordered locus">Sden_1881</name>
</gene>
<keyword evidence="2" id="KW-1133">Transmembrane helix</keyword>
<evidence type="ECO:0000313" key="3">
    <source>
        <dbReference type="EMBL" id="ABE55164.1"/>
    </source>
</evidence>
<dbReference type="KEGG" id="sdn:Sden_1881"/>
<dbReference type="Proteomes" id="UP000001982">
    <property type="component" value="Chromosome"/>
</dbReference>
<keyword evidence="2" id="KW-0472">Membrane</keyword>
<accession>Q12N12</accession>
<protein>
    <submittedName>
        <fullName evidence="3">Uncharacterized protein</fullName>
    </submittedName>
</protein>
<feature type="coiled-coil region" evidence="1">
    <location>
        <begin position="39"/>
        <end position="73"/>
    </location>
</feature>
<dbReference type="AlphaFoldDB" id="Q12N12"/>
<dbReference type="HOGENOM" id="CLU_1569631_0_0_6"/>
<proteinExistence type="predicted"/>
<name>Q12N12_SHEDO</name>
<evidence type="ECO:0000256" key="2">
    <source>
        <dbReference type="SAM" id="Phobius"/>
    </source>
</evidence>
<sequence>MNELNPALISAVSALVGATIPTVVGYFNNKASNKHMLKLKEIEFKAQCKKEENEELRKEKERDNDKQDKLSESKKSLYLELVLSLQSVMNEINSENLKSFQLLINKISVLGDVAVAESANTYYLNLVKKGSALTELEHNSMQKDLINAIRQVTSLPTLNLFNLVKIPEEI</sequence>
<keyword evidence="1" id="KW-0175">Coiled coil</keyword>
<dbReference type="EMBL" id="CP000302">
    <property type="protein sequence ID" value="ABE55164.1"/>
    <property type="molecule type" value="Genomic_DNA"/>
</dbReference>
<dbReference type="RefSeq" id="WP_011496320.1">
    <property type="nucleotide sequence ID" value="NC_007954.1"/>
</dbReference>
<keyword evidence="2" id="KW-0812">Transmembrane</keyword>
<keyword evidence="4" id="KW-1185">Reference proteome</keyword>
<feature type="transmembrane region" description="Helical" evidence="2">
    <location>
        <begin position="6"/>
        <end position="27"/>
    </location>
</feature>
<evidence type="ECO:0000313" key="4">
    <source>
        <dbReference type="Proteomes" id="UP000001982"/>
    </source>
</evidence>